<reference evidence="2 3" key="1">
    <citation type="submission" date="2020-04" db="EMBL/GenBank/DDBJ databases">
        <title>Metagenomic profiling of ammonia- and methane-oxidizing microorganisms in a Dutch drinking water treatment plant.</title>
        <authorList>
            <person name="Poghosyan L."/>
            <person name="Leucker S."/>
        </authorList>
    </citation>
    <scope>NUCLEOTIDE SEQUENCE [LARGE SCALE GENOMIC DNA]</scope>
    <source>
        <strain evidence="2">S-RSF-IL-03</strain>
    </source>
</reference>
<evidence type="ECO:0008006" key="4">
    <source>
        <dbReference type="Google" id="ProtNLM"/>
    </source>
</evidence>
<evidence type="ECO:0000313" key="3">
    <source>
        <dbReference type="Proteomes" id="UP000580839"/>
    </source>
</evidence>
<feature type="signal peptide" evidence="1">
    <location>
        <begin position="1"/>
        <end position="23"/>
    </location>
</feature>
<dbReference type="Gene3D" id="3.10.450.50">
    <property type="match status" value="2"/>
</dbReference>
<dbReference type="EMBL" id="JABFRW010000070">
    <property type="protein sequence ID" value="NOT33743.1"/>
    <property type="molecule type" value="Genomic_DNA"/>
</dbReference>
<accession>A0A849SJC0</accession>
<sequence>MKRSLRLLTLLCACILMRREAAAADATTAAAELAKAEQGFAKLSVDTHMKTAFTTWLAGHSILFKPGPVDGQKFYRDRPEPKGVLDWAPAFVEVSGDGQFGFSTGPWTYQRARDQSPIAFGRFVSIWKREGAGEWRVLLDTGISHADPGRSLRSGEPLEFGPLHAAPDTNAWKPRPLSAGVAGQVGGKDGTIGGSVGTGGMGVSVGTGGFGVGVSTGSQGVRSKLDYQWRRNAHDKHTLLSAERTFTWNARSRSWDRAYRAVGANDVRLLRDGAFATTGLDTAIARMTSRPRNRDWFHRGEGMSGSWDLGYTYGLAVAHPKGARSDTTAYVHLWRKDEAGNWKLMLDVESEFPKP</sequence>
<protein>
    <recommendedName>
        <fullName evidence="4">Nuclear transport factor 2 family protein</fullName>
    </recommendedName>
</protein>
<name>A0A849SJC0_UNCEI</name>
<dbReference type="AlphaFoldDB" id="A0A849SJC0"/>
<keyword evidence="1" id="KW-0732">Signal</keyword>
<organism evidence="2 3">
    <name type="scientific">Eiseniibacteriota bacterium</name>
    <dbReference type="NCBI Taxonomy" id="2212470"/>
    <lineage>
        <taxon>Bacteria</taxon>
        <taxon>Candidatus Eiseniibacteriota</taxon>
    </lineage>
</organism>
<gene>
    <name evidence="2" type="ORF">HOP12_06180</name>
</gene>
<evidence type="ECO:0000313" key="2">
    <source>
        <dbReference type="EMBL" id="NOT33743.1"/>
    </source>
</evidence>
<proteinExistence type="predicted"/>
<dbReference type="Proteomes" id="UP000580839">
    <property type="component" value="Unassembled WGS sequence"/>
</dbReference>
<evidence type="ECO:0000256" key="1">
    <source>
        <dbReference type="SAM" id="SignalP"/>
    </source>
</evidence>
<comment type="caution">
    <text evidence="2">The sequence shown here is derived from an EMBL/GenBank/DDBJ whole genome shotgun (WGS) entry which is preliminary data.</text>
</comment>
<feature type="chain" id="PRO_5032666238" description="Nuclear transport factor 2 family protein" evidence="1">
    <location>
        <begin position="24"/>
        <end position="355"/>
    </location>
</feature>